<proteinExistence type="predicted"/>
<dbReference type="RefSeq" id="WP_022627456.1">
    <property type="nucleotide sequence ID" value="NZ_ATAE01000009.1"/>
</dbReference>
<name>U6ST06_9BACI</name>
<organism evidence="2 3">
    <name type="scientific">Alkalihalophilus marmarensis DSM 21297</name>
    <dbReference type="NCBI Taxonomy" id="1188261"/>
    <lineage>
        <taxon>Bacteria</taxon>
        <taxon>Bacillati</taxon>
        <taxon>Bacillota</taxon>
        <taxon>Bacilli</taxon>
        <taxon>Bacillales</taxon>
        <taxon>Bacillaceae</taxon>
        <taxon>Alkalihalophilus</taxon>
    </lineage>
</organism>
<gene>
    <name evidence="2" type="ORF">A33I_08705</name>
</gene>
<dbReference type="PATRIC" id="fig|1188261.3.peg.1136"/>
<dbReference type="AlphaFoldDB" id="U6ST06"/>
<comment type="caution">
    <text evidence="2">The sequence shown here is derived from an EMBL/GenBank/DDBJ whole genome shotgun (WGS) entry which is preliminary data.</text>
</comment>
<dbReference type="Proteomes" id="UP000017170">
    <property type="component" value="Unassembled WGS sequence"/>
</dbReference>
<accession>U6ST06</accession>
<keyword evidence="1" id="KW-0472">Membrane</keyword>
<keyword evidence="3" id="KW-1185">Reference proteome</keyword>
<protein>
    <submittedName>
        <fullName evidence="2">Uncharacterized protein</fullName>
    </submittedName>
</protein>
<sequence length="65" mass="6587">MTVDAMIDVTTVVMTGVTIVVIDAMIVVMTGVTTAAITIAAKSAAAIDVDVAVTFSSGRKKEALT</sequence>
<dbReference type="EMBL" id="ATAE01000009">
    <property type="protein sequence ID" value="ERN54040.1"/>
    <property type="molecule type" value="Genomic_DNA"/>
</dbReference>
<feature type="transmembrane region" description="Helical" evidence="1">
    <location>
        <begin position="12"/>
        <end position="37"/>
    </location>
</feature>
<keyword evidence="1" id="KW-1133">Transmembrane helix</keyword>
<keyword evidence="1" id="KW-0812">Transmembrane</keyword>
<evidence type="ECO:0000313" key="3">
    <source>
        <dbReference type="Proteomes" id="UP000017170"/>
    </source>
</evidence>
<evidence type="ECO:0000256" key="1">
    <source>
        <dbReference type="SAM" id="Phobius"/>
    </source>
</evidence>
<reference evidence="2 3" key="1">
    <citation type="journal article" date="2013" name="Genome Announc.">
        <title>Genome Sequence of the Extreme Obligate Alkaliphile Bacillus marmarensis Strain DSM 21297.</title>
        <authorList>
            <person name="Wernick D.G."/>
            <person name="Choi K.Y."/>
            <person name="Tat C.A."/>
            <person name="Lafontaine Rivera J.G."/>
            <person name="Liao J.C."/>
        </authorList>
    </citation>
    <scope>NUCLEOTIDE SEQUENCE [LARGE SCALE GENOMIC DNA]</scope>
    <source>
        <strain evidence="2 3">DSM 21297</strain>
    </source>
</reference>
<evidence type="ECO:0000313" key="2">
    <source>
        <dbReference type="EMBL" id="ERN54040.1"/>
    </source>
</evidence>